<dbReference type="KEGG" id="vg:22112179"/>
<accession>A0A075DXX5</accession>
<keyword evidence="1" id="KW-0472">Membrane</keyword>
<dbReference type="RefSeq" id="YP_009103258.1">
    <property type="nucleotide sequence ID" value="NC_025457.1"/>
</dbReference>
<feature type="transmembrane region" description="Helical" evidence="1">
    <location>
        <begin position="12"/>
        <end position="33"/>
    </location>
</feature>
<protein>
    <submittedName>
        <fullName evidence="2">Putative holin</fullName>
    </submittedName>
</protein>
<keyword evidence="3" id="KW-1185">Reference proteome</keyword>
<keyword evidence="1" id="KW-0812">Transmembrane</keyword>
<gene>
    <name evidence="2" type="ORF">vB_AbaP_Acibel007_47</name>
</gene>
<dbReference type="EMBL" id="KJ473423">
    <property type="protein sequence ID" value="AHY26818.1"/>
    <property type="molecule type" value="Genomic_DNA"/>
</dbReference>
<sequence length="111" mass="11777">MNIVDQVYMALIYIWSELDKMVVGMGLTAYIVAVLKGERKHREAILCGVFAMIAGTALSLVATFFGIAPDNFAVSGGGSLVAGAIGWYGTVRTVDKIENKLGGSKDDSNSE</sequence>
<dbReference type="Proteomes" id="UP000028860">
    <property type="component" value="Segment"/>
</dbReference>
<dbReference type="GeneID" id="22112179"/>
<proteinExistence type="predicted"/>
<evidence type="ECO:0000313" key="2">
    <source>
        <dbReference type="EMBL" id="AHY26818.1"/>
    </source>
</evidence>
<evidence type="ECO:0000256" key="1">
    <source>
        <dbReference type="SAM" id="Phobius"/>
    </source>
</evidence>
<feature type="transmembrane region" description="Helical" evidence="1">
    <location>
        <begin position="72"/>
        <end position="91"/>
    </location>
</feature>
<dbReference type="OrthoDB" id="15910at10239"/>
<name>A0A075DXX5_9CAUD</name>
<keyword evidence="1" id="KW-1133">Transmembrane helix</keyword>
<reference evidence="2 3" key="1">
    <citation type="journal article" date="2014" name="PLoS ONE">
        <title>Characterization of Newly Isolated Lytic Bacteriophages Active against Acinetobacter baumannii.</title>
        <authorList>
            <person name="Merabishvili M."/>
            <person name="Vandenheuvel D."/>
            <person name="Kropinski A.M."/>
            <person name="Mast J."/>
            <person name="De Vos D."/>
            <person name="Verbeken G."/>
            <person name="Noben J.P."/>
            <person name="Lavigne R."/>
            <person name="Vaneechoutte M."/>
            <person name="Pirnay J.P."/>
        </authorList>
    </citation>
    <scope>NUCLEOTIDE SEQUENCE [LARGE SCALE GENOMIC DNA]</scope>
</reference>
<feature type="transmembrane region" description="Helical" evidence="1">
    <location>
        <begin position="45"/>
        <end position="66"/>
    </location>
</feature>
<organism evidence="2 3">
    <name type="scientific">Acinetobacter phage vB_AbaP_Acibel007</name>
    <dbReference type="NCBI Taxonomy" id="1481187"/>
    <lineage>
        <taxon>Viruses</taxon>
        <taxon>Duplodnaviria</taxon>
        <taxon>Heunggongvirae</taxon>
        <taxon>Uroviricota</taxon>
        <taxon>Caudoviricetes</taxon>
        <taxon>Autographivirales</taxon>
        <taxon>Autoscriptoviridae</taxon>
        <taxon>Beijerinckvirinae</taxon>
        <taxon>Daemvirus</taxon>
        <taxon>Daemvirus acibel007</taxon>
    </lineage>
</organism>
<evidence type="ECO:0000313" key="3">
    <source>
        <dbReference type="Proteomes" id="UP000028860"/>
    </source>
</evidence>